<dbReference type="CDD" id="cd02440">
    <property type="entry name" value="AdoMet_MTases"/>
    <property type="match status" value="1"/>
</dbReference>
<dbReference type="EMBL" id="VCLA01000157">
    <property type="protein sequence ID" value="MQT02744.1"/>
    <property type="molecule type" value="Genomic_DNA"/>
</dbReference>
<name>A0A646KKC7_STRJU</name>
<keyword evidence="6 13" id="KW-0489">Methyltransferase</keyword>
<dbReference type="GO" id="GO:0005737">
    <property type="term" value="C:cytoplasm"/>
    <property type="evidence" value="ECO:0007669"/>
    <property type="project" value="UniProtKB-SubCell"/>
</dbReference>
<evidence type="ECO:0000256" key="4">
    <source>
        <dbReference type="ARBA" id="ARBA00013346"/>
    </source>
</evidence>
<dbReference type="InterPro" id="IPR026448">
    <property type="entry name" value="Methyltr_grasp"/>
</dbReference>
<evidence type="ECO:0000313" key="14">
    <source>
        <dbReference type="Proteomes" id="UP000419138"/>
    </source>
</evidence>
<evidence type="ECO:0000313" key="13">
    <source>
        <dbReference type="EMBL" id="MQT02744.1"/>
    </source>
</evidence>
<organism evidence="13 14">
    <name type="scientific">Streptomyces jumonjinensis</name>
    <dbReference type="NCBI Taxonomy" id="1945"/>
    <lineage>
        <taxon>Bacteria</taxon>
        <taxon>Bacillati</taxon>
        <taxon>Actinomycetota</taxon>
        <taxon>Actinomycetes</taxon>
        <taxon>Kitasatosporales</taxon>
        <taxon>Streptomycetaceae</taxon>
        <taxon>Streptomyces</taxon>
    </lineage>
</organism>
<evidence type="ECO:0000256" key="3">
    <source>
        <dbReference type="ARBA" id="ARBA00011890"/>
    </source>
</evidence>
<dbReference type="Pfam" id="PF01135">
    <property type="entry name" value="PCMT"/>
    <property type="match status" value="1"/>
</dbReference>
<dbReference type="InterPro" id="IPR029063">
    <property type="entry name" value="SAM-dependent_MTases_sf"/>
</dbReference>
<dbReference type="Gene3D" id="3.40.50.150">
    <property type="entry name" value="Vaccinia Virus protein VP39"/>
    <property type="match status" value="1"/>
</dbReference>
<evidence type="ECO:0000256" key="6">
    <source>
        <dbReference type="ARBA" id="ARBA00022603"/>
    </source>
</evidence>
<dbReference type="EC" id="2.1.1.77" evidence="3"/>
<dbReference type="PANTHER" id="PTHR11579">
    <property type="entry name" value="PROTEIN-L-ISOASPARTATE O-METHYLTRANSFERASE"/>
    <property type="match status" value="1"/>
</dbReference>
<keyword evidence="5" id="KW-0963">Cytoplasm</keyword>
<dbReference type="AlphaFoldDB" id="A0A646KKC7"/>
<evidence type="ECO:0000256" key="5">
    <source>
        <dbReference type="ARBA" id="ARBA00022490"/>
    </source>
</evidence>
<feature type="compositionally biased region" description="Basic and acidic residues" evidence="12">
    <location>
        <begin position="11"/>
        <end position="31"/>
    </location>
</feature>
<keyword evidence="8" id="KW-0949">S-adenosyl-L-methionine</keyword>
<proteinExistence type="inferred from homology"/>
<sequence>MQPERPVGVRRPADDQGHHDRARGHPPEGHHRMTTTDTAGTLRRRLVEQLVADDLLHDPELRRAAETVARETFLGPAIYKPSAPPGVTVWTPTRRADVPAGEWLRLTYENTTWVTQLDGVLAEDATGPVTGGTPTSSSTLPGVVLWMLEQAGVARGKRVLIIGAGTGLSTAYVSEIAGEENTTAIETDPAAAARARKALDEAGYTPALITADGLRGHADRAPYDVVIAFCSMRHIPYGLLRQIREGGTLLVTLAGWGFGHGLVLLTADGVGGATGRFLSGYTSFMMARPHDRPPHGPFELLPGENRPSRIDPALLDDWSGRFVAQLATPSAERLGMGAEQILLDVATGSQARTQPDGNGGWTVTQRGPLELWSAVEDAIAVWQGHGSPHLSEFGVTITPDAQRVWLGAPDGPGWALPV</sequence>
<dbReference type="SUPFAM" id="SSF53335">
    <property type="entry name" value="S-adenosyl-L-methionine-dependent methyltransferases"/>
    <property type="match status" value="1"/>
</dbReference>
<evidence type="ECO:0000256" key="11">
    <source>
        <dbReference type="ARBA" id="ARBA00031350"/>
    </source>
</evidence>
<feature type="region of interest" description="Disordered" evidence="12">
    <location>
        <begin position="1"/>
        <end position="39"/>
    </location>
</feature>
<evidence type="ECO:0000256" key="12">
    <source>
        <dbReference type="SAM" id="MobiDB-lite"/>
    </source>
</evidence>
<comment type="similarity">
    <text evidence="2">Belongs to the methyltransferase superfamily. L-isoaspartyl/D-aspartyl protein methyltransferase family.</text>
</comment>
<keyword evidence="7 13" id="KW-0808">Transferase</keyword>
<keyword evidence="14" id="KW-1185">Reference proteome</keyword>
<dbReference type="Proteomes" id="UP000419138">
    <property type="component" value="Unassembled WGS sequence"/>
</dbReference>
<dbReference type="GO" id="GO:0032259">
    <property type="term" value="P:methylation"/>
    <property type="evidence" value="ECO:0007669"/>
    <property type="project" value="UniProtKB-KW"/>
</dbReference>
<dbReference type="GO" id="GO:0004719">
    <property type="term" value="F:protein-L-isoaspartate (D-aspartate) O-methyltransferase activity"/>
    <property type="evidence" value="ECO:0007669"/>
    <property type="project" value="UniProtKB-EC"/>
</dbReference>
<reference evidence="13 14" key="1">
    <citation type="submission" date="2019-05" db="EMBL/GenBank/DDBJ databases">
        <title>Comparative genomics and metabolomics analyses of clavulanic acid producing Streptomyces species provides insight into specialized metabolism and evolution of beta-lactam biosynthetic gene clusters.</title>
        <authorList>
            <person name="Moore M.A."/>
            <person name="Cruz-Morales P."/>
            <person name="Barona Gomez F."/>
            <person name="Kapil T."/>
        </authorList>
    </citation>
    <scope>NUCLEOTIDE SEQUENCE [LARGE SCALE GENOMIC DNA]</scope>
    <source>
        <strain evidence="13 14">NRRL 5741</strain>
    </source>
</reference>
<dbReference type="OrthoDB" id="5143400at2"/>
<accession>A0A646KKC7</accession>
<protein>
    <recommendedName>
        <fullName evidence="4">Protein-L-isoaspartate O-methyltransferase</fullName>
        <ecNumber evidence="3">2.1.1.77</ecNumber>
    </recommendedName>
    <alternativeName>
        <fullName evidence="11">L-isoaspartyl protein carboxyl methyltransferase</fullName>
    </alternativeName>
    <alternativeName>
        <fullName evidence="9">Protein L-isoaspartyl methyltransferase</fullName>
    </alternativeName>
    <alternativeName>
        <fullName evidence="10">Protein-beta-aspartate methyltransferase</fullName>
    </alternativeName>
</protein>
<evidence type="ECO:0000256" key="7">
    <source>
        <dbReference type="ARBA" id="ARBA00022679"/>
    </source>
</evidence>
<evidence type="ECO:0000256" key="10">
    <source>
        <dbReference type="ARBA" id="ARBA00031323"/>
    </source>
</evidence>
<dbReference type="NCBIfam" id="TIGR04188">
    <property type="entry name" value="methyltr_grsp"/>
    <property type="match status" value="1"/>
</dbReference>
<evidence type="ECO:0000256" key="9">
    <source>
        <dbReference type="ARBA" id="ARBA00030757"/>
    </source>
</evidence>
<dbReference type="InterPro" id="IPR000682">
    <property type="entry name" value="PCMT"/>
</dbReference>
<evidence type="ECO:0000256" key="8">
    <source>
        <dbReference type="ARBA" id="ARBA00022691"/>
    </source>
</evidence>
<comment type="caution">
    <text evidence="13">The sequence shown here is derived from an EMBL/GenBank/DDBJ whole genome shotgun (WGS) entry which is preliminary data.</text>
</comment>
<evidence type="ECO:0000256" key="2">
    <source>
        <dbReference type="ARBA" id="ARBA00005369"/>
    </source>
</evidence>
<dbReference type="PANTHER" id="PTHR11579:SF0">
    <property type="entry name" value="PROTEIN-L-ISOASPARTATE(D-ASPARTATE) O-METHYLTRANSFERASE"/>
    <property type="match status" value="1"/>
</dbReference>
<gene>
    <name evidence="13" type="ORF">FF041_21865</name>
</gene>
<evidence type="ECO:0000256" key="1">
    <source>
        <dbReference type="ARBA" id="ARBA00004496"/>
    </source>
</evidence>
<comment type="subcellular location">
    <subcellularLocation>
        <location evidence="1">Cytoplasm</location>
    </subcellularLocation>
</comment>